<feature type="transmembrane region" description="Helical" evidence="1">
    <location>
        <begin position="51"/>
        <end position="73"/>
    </location>
</feature>
<proteinExistence type="predicted"/>
<name>A0ABN0NLL8_9GAMM</name>
<protein>
    <submittedName>
        <fullName evidence="2">Uncharacterized protein</fullName>
    </submittedName>
</protein>
<gene>
    <name evidence="2" type="ORF">PUND_03870</name>
</gene>
<accession>A0ABN0NLL8</accession>
<evidence type="ECO:0000313" key="2">
    <source>
        <dbReference type="EMBL" id="ERG62201.1"/>
    </source>
</evidence>
<organism evidence="2 3">
    <name type="scientific">Pseudoalteromonas undina</name>
    <dbReference type="NCBI Taxonomy" id="43660"/>
    <lineage>
        <taxon>Bacteria</taxon>
        <taxon>Pseudomonadati</taxon>
        <taxon>Pseudomonadota</taxon>
        <taxon>Gammaproteobacteria</taxon>
        <taxon>Alteromonadales</taxon>
        <taxon>Pseudoalteromonadaceae</taxon>
        <taxon>Pseudoalteromonas</taxon>
    </lineage>
</organism>
<evidence type="ECO:0000313" key="3">
    <source>
        <dbReference type="Proteomes" id="UP000016534"/>
    </source>
</evidence>
<reference evidence="2" key="2">
    <citation type="submission" date="2013-04" db="EMBL/GenBank/DDBJ databases">
        <title>Genome sequence of Pseudoalteromonas undina.</title>
        <authorList>
            <person name="Xie B.-B."/>
            <person name="Rong J.-C."/>
            <person name="Qin Q.-L."/>
            <person name="Shu Y.-L."/>
            <person name="Zhang Y.-Z."/>
        </authorList>
    </citation>
    <scope>NUCLEOTIDE SEQUENCE</scope>
    <source>
        <strain evidence="2">NCIMB 2128</strain>
    </source>
</reference>
<evidence type="ECO:0000256" key="1">
    <source>
        <dbReference type="SAM" id="Phobius"/>
    </source>
</evidence>
<comment type="caution">
    <text evidence="2">The sequence shown here is derived from an EMBL/GenBank/DDBJ whole genome shotgun (WGS) entry which is preliminary data.</text>
</comment>
<keyword evidence="3" id="KW-1185">Reference proteome</keyword>
<sequence length="119" mass="13735">MSLPDFFIVALGLTISILFFIILTPMLFFIKNRKLKNVENILDDGKAFYSLNILTAGMGILHYATVFFCGRHAKRYDLFDKRQLVPKSVQRWFIVYFCLFMVTFALCFIAVLIVHLGLG</sequence>
<feature type="transmembrane region" description="Helical" evidence="1">
    <location>
        <begin position="93"/>
        <end position="118"/>
    </location>
</feature>
<feature type="transmembrane region" description="Helical" evidence="1">
    <location>
        <begin position="6"/>
        <end position="30"/>
    </location>
</feature>
<keyword evidence="1" id="KW-1133">Transmembrane helix</keyword>
<keyword evidence="1" id="KW-0812">Transmembrane</keyword>
<dbReference type="Proteomes" id="UP000016534">
    <property type="component" value="Unassembled WGS sequence"/>
</dbReference>
<dbReference type="EMBL" id="AHCF02000008">
    <property type="protein sequence ID" value="ERG62201.1"/>
    <property type="molecule type" value="Genomic_DNA"/>
</dbReference>
<keyword evidence="1" id="KW-0472">Membrane</keyword>
<reference evidence="2" key="1">
    <citation type="journal article" date="2012" name="J. Bacteriol.">
        <title>Genome sequences of type strains of seven species of the marine bacterium Pseudoalteromonas.</title>
        <authorList>
            <person name="Xie B.B."/>
            <person name="Shu Y.L."/>
            <person name="Qin Q.L."/>
            <person name="Rong J.C."/>
            <person name="Zhang X.Y."/>
            <person name="Chen X.L."/>
            <person name="Shi M."/>
            <person name="He H.L."/>
            <person name="Zhou B.C."/>
            <person name="Zhang Y.Z."/>
        </authorList>
    </citation>
    <scope>NUCLEOTIDE SEQUENCE [LARGE SCALE GENOMIC DNA]</scope>
    <source>
        <strain evidence="2">NCIMB 2128</strain>
    </source>
</reference>